<feature type="domain" description="Transcription factor TFIIIC triple barrel" evidence="1">
    <location>
        <begin position="13"/>
        <end position="95"/>
    </location>
</feature>
<dbReference type="EMBL" id="JAGTXO010000021">
    <property type="protein sequence ID" value="KAG8462292.1"/>
    <property type="molecule type" value="Genomic_DNA"/>
</dbReference>
<dbReference type="InterPro" id="IPR019481">
    <property type="entry name" value="TFIIIC_triple_barrel"/>
</dbReference>
<name>A0A8J6C546_DIALT</name>
<protein>
    <recommendedName>
        <fullName evidence="1">Transcription factor TFIIIC triple barrel domain-containing protein</fullName>
    </recommendedName>
</protein>
<evidence type="ECO:0000313" key="2">
    <source>
        <dbReference type="EMBL" id="KAG8462292.1"/>
    </source>
</evidence>
<dbReference type="Proteomes" id="UP000751190">
    <property type="component" value="Unassembled WGS sequence"/>
</dbReference>
<comment type="caution">
    <text evidence="2">The sequence shown here is derived from an EMBL/GenBank/DDBJ whole genome shotgun (WGS) entry which is preliminary data.</text>
</comment>
<dbReference type="OrthoDB" id="1877767at2759"/>
<reference evidence="2" key="1">
    <citation type="submission" date="2021-05" db="EMBL/GenBank/DDBJ databases">
        <title>The genome of the haptophyte Pavlova lutheri (Diacronema luteri, Pavlovales) - a model for lipid biosynthesis in eukaryotic algae.</title>
        <authorList>
            <person name="Hulatt C.J."/>
            <person name="Posewitz M.C."/>
        </authorList>
    </citation>
    <scope>NUCLEOTIDE SEQUENCE</scope>
    <source>
        <strain evidence="2">NIVA-4/92</strain>
    </source>
</reference>
<dbReference type="Gene3D" id="2.60.40.4370">
    <property type="match status" value="1"/>
</dbReference>
<keyword evidence="3" id="KW-1185">Reference proteome</keyword>
<dbReference type="AlphaFoldDB" id="A0A8J6C546"/>
<organism evidence="2 3">
    <name type="scientific">Diacronema lutheri</name>
    <name type="common">Unicellular marine alga</name>
    <name type="synonym">Monochrysis lutheri</name>
    <dbReference type="NCBI Taxonomy" id="2081491"/>
    <lineage>
        <taxon>Eukaryota</taxon>
        <taxon>Haptista</taxon>
        <taxon>Haptophyta</taxon>
        <taxon>Pavlovophyceae</taxon>
        <taxon>Pavlovales</taxon>
        <taxon>Pavlovaceae</taxon>
        <taxon>Diacronema</taxon>
    </lineage>
</organism>
<gene>
    <name evidence="2" type="ORF">KFE25_012112</name>
</gene>
<accession>A0A8J6C546</accession>
<sequence length="107" mass="11590">MGPDDDGGQAGTTDEYVVVTVEDCAQELLRNSTDYEITGLDTPNPKMRLGGHELIGTYEEETTAMMFSETADASGEDARPNMALHSMTNLRLNFRFASTAGVGERPV</sequence>
<dbReference type="Pfam" id="PF10419">
    <property type="entry name" value="TFIIIC_sub6"/>
    <property type="match status" value="1"/>
</dbReference>
<evidence type="ECO:0000313" key="3">
    <source>
        <dbReference type="Proteomes" id="UP000751190"/>
    </source>
</evidence>
<proteinExistence type="predicted"/>
<evidence type="ECO:0000259" key="1">
    <source>
        <dbReference type="Pfam" id="PF10419"/>
    </source>
</evidence>